<protein>
    <submittedName>
        <fullName evidence="12">ATP-binding cassette domain-containing protein</fullName>
    </submittedName>
</protein>
<evidence type="ECO:0000256" key="1">
    <source>
        <dbReference type="ARBA" id="ARBA00004141"/>
    </source>
</evidence>
<dbReference type="PANTHER" id="PTHR43553">
    <property type="entry name" value="HEAVY METAL TRANSPORTER"/>
    <property type="match status" value="1"/>
</dbReference>
<feature type="transmembrane region" description="Helical" evidence="10">
    <location>
        <begin position="757"/>
        <end position="778"/>
    </location>
</feature>
<feature type="domain" description="ABC transporter" evidence="11">
    <location>
        <begin position="14"/>
        <end position="250"/>
    </location>
</feature>
<dbReference type="InterPro" id="IPR017871">
    <property type="entry name" value="ABC_transporter-like_CS"/>
</dbReference>
<feature type="compositionally biased region" description="Basic residues" evidence="9">
    <location>
        <begin position="394"/>
        <end position="410"/>
    </location>
</feature>
<dbReference type="GO" id="GO:0042626">
    <property type="term" value="F:ATPase-coupled transmembrane transporter activity"/>
    <property type="evidence" value="ECO:0007669"/>
    <property type="project" value="TreeGrafter"/>
</dbReference>
<feature type="compositionally biased region" description="Low complexity" evidence="9">
    <location>
        <begin position="312"/>
        <end position="328"/>
    </location>
</feature>
<name>A0A9X2KKV7_9MICC</name>
<feature type="compositionally biased region" description="Basic residues" evidence="9">
    <location>
        <begin position="577"/>
        <end position="596"/>
    </location>
</feature>
<keyword evidence="13" id="KW-1185">Reference proteome</keyword>
<dbReference type="PANTHER" id="PTHR43553:SF24">
    <property type="entry name" value="ENERGY-COUPLING FACTOR TRANSPORTER ATP-BINDING PROTEIN ECFA1"/>
    <property type="match status" value="1"/>
</dbReference>
<keyword evidence="6 12" id="KW-0067">ATP-binding</keyword>
<comment type="subcellular location">
    <subcellularLocation>
        <location evidence="1">Membrane</location>
        <topology evidence="1">Multi-pass membrane protein</topology>
    </subcellularLocation>
</comment>
<proteinExistence type="inferred from homology"/>
<feature type="region of interest" description="Disordered" evidence="9">
    <location>
        <begin position="253"/>
        <end position="279"/>
    </location>
</feature>
<dbReference type="CDD" id="cd03225">
    <property type="entry name" value="ABC_cobalt_CbiO_domain1"/>
    <property type="match status" value="1"/>
</dbReference>
<feature type="transmembrane region" description="Helical" evidence="10">
    <location>
        <begin position="632"/>
        <end position="660"/>
    </location>
</feature>
<dbReference type="InterPro" id="IPR003339">
    <property type="entry name" value="ABC/ECF_trnsptr_transmembrane"/>
</dbReference>
<evidence type="ECO:0000256" key="8">
    <source>
        <dbReference type="ARBA" id="ARBA00023136"/>
    </source>
</evidence>
<dbReference type="GO" id="GO:0016887">
    <property type="term" value="F:ATP hydrolysis activity"/>
    <property type="evidence" value="ECO:0007669"/>
    <property type="project" value="InterPro"/>
</dbReference>
<dbReference type="InterPro" id="IPR050095">
    <property type="entry name" value="ECF_ABC_transporter_ATP-bd"/>
</dbReference>
<dbReference type="SUPFAM" id="SSF52540">
    <property type="entry name" value="P-loop containing nucleoside triphosphate hydrolases"/>
    <property type="match status" value="1"/>
</dbReference>
<dbReference type="Proteomes" id="UP001139502">
    <property type="component" value="Unassembled WGS sequence"/>
</dbReference>
<dbReference type="EMBL" id="JANAFB010000009">
    <property type="protein sequence ID" value="MCP3425456.1"/>
    <property type="molecule type" value="Genomic_DNA"/>
</dbReference>
<dbReference type="GO" id="GO:0043190">
    <property type="term" value="C:ATP-binding cassette (ABC) transporter complex"/>
    <property type="evidence" value="ECO:0007669"/>
    <property type="project" value="TreeGrafter"/>
</dbReference>
<evidence type="ECO:0000259" key="11">
    <source>
        <dbReference type="PROSITE" id="PS50893"/>
    </source>
</evidence>
<feature type="compositionally biased region" description="Low complexity" evidence="9">
    <location>
        <begin position="262"/>
        <end position="279"/>
    </location>
</feature>
<evidence type="ECO:0000256" key="7">
    <source>
        <dbReference type="ARBA" id="ARBA00022989"/>
    </source>
</evidence>
<feature type="compositionally biased region" description="Low complexity" evidence="9">
    <location>
        <begin position="790"/>
        <end position="799"/>
    </location>
</feature>
<evidence type="ECO:0000313" key="13">
    <source>
        <dbReference type="Proteomes" id="UP001139502"/>
    </source>
</evidence>
<dbReference type="AlphaFoldDB" id="A0A9X2KKV7"/>
<dbReference type="PROSITE" id="PS00211">
    <property type="entry name" value="ABC_TRANSPORTER_1"/>
    <property type="match status" value="1"/>
</dbReference>
<dbReference type="SMART" id="SM00382">
    <property type="entry name" value="AAA"/>
    <property type="match status" value="1"/>
</dbReference>
<evidence type="ECO:0000256" key="10">
    <source>
        <dbReference type="SAM" id="Phobius"/>
    </source>
</evidence>
<keyword evidence="8 10" id="KW-0472">Membrane</keyword>
<organism evidence="12 13">
    <name type="scientific">Rothia santali</name>
    <dbReference type="NCBI Taxonomy" id="2949643"/>
    <lineage>
        <taxon>Bacteria</taxon>
        <taxon>Bacillati</taxon>
        <taxon>Actinomycetota</taxon>
        <taxon>Actinomycetes</taxon>
        <taxon>Micrococcales</taxon>
        <taxon>Micrococcaceae</taxon>
        <taxon>Rothia</taxon>
    </lineage>
</organism>
<evidence type="ECO:0000256" key="6">
    <source>
        <dbReference type="ARBA" id="ARBA00022840"/>
    </source>
</evidence>
<feature type="compositionally biased region" description="Low complexity" evidence="9">
    <location>
        <begin position="469"/>
        <end position="482"/>
    </location>
</feature>
<dbReference type="Pfam" id="PF02361">
    <property type="entry name" value="CbiQ"/>
    <property type="match status" value="1"/>
</dbReference>
<dbReference type="CDD" id="cd16914">
    <property type="entry name" value="EcfT"/>
    <property type="match status" value="1"/>
</dbReference>
<keyword evidence="7 10" id="KW-1133">Transmembrane helix</keyword>
<evidence type="ECO:0000256" key="5">
    <source>
        <dbReference type="ARBA" id="ARBA00022741"/>
    </source>
</evidence>
<feature type="transmembrane region" description="Helical" evidence="10">
    <location>
        <begin position="672"/>
        <end position="694"/>
    </location>
</feature>
<feature type="compositionally biased region" description="Basic and acidic residues" evidence="9">
    <location>
        <begin position="867"/>
        <end position="879"/>
    </location>
</feature>
<feature type="compositionally biased region" description="Pro residues" evidence="9">
    <location>
        <begin position="555"/>
        <end position="565"/>
    </location>
</feature>
<feature type="region of interest" description="Disordered" evidence="9">
    <location>
        <begin position="790"/>
        <end position="899"/>
    </location>
</feature>
<dbReference type="Pfam" id="PF00005">
    <property type="entry name" value="ABC_tran"/>
    <property type="match status" value="1"/>
</dbReference>
<feature type="compositionally biased region" description="Low complexity" evidence="9">
    <location>
        <begin position="840"/>
        <end position="849"/>
    </location>
</feature>
<feature type="transmembrane region" description="Helical" evidence="10">
    <location>
        <begin position="714"/>
        <end position="736"/>
    </location>
</feature>
<dbReference type="InterPro" id="IPR003593">
    <property type="entry name" value="AAA+_ATPase"/>
</dbReference>
<evidence type="ECO:0000256" key="3">
    <source>
        <dbReference type="ARBA" id="ARBA00022448"/>
    </source>
</evidence>
<keyword evidence="5" id="KW-0547">Nucleotide-binding</keyword>
<dbReference type="Gene3D" id="3.40.50.300">
    <property type="entry name" value="P-loop containing nucleotide triphosphate hydrolases"/>
    <property type="match status" value="1"/>
</dbReference>
<reference evidence="12" key="1">
    <citation type="submission" date="2022-06" db="EMBL/GenBank/DDBJ databases">
        <title>Rothia sp. isolated from sandalwood seedling.</title>
        <authorList>
            <person name="Tuikhar N."/>
            <person name="Kirdat K."/>
            <person name="Thorat V."/>
            <person name="Swetha P."/>
            <person name="Padma S."/>
            <person name="Sundararaj R."/>
            <person name="Yadav A."/>
        </authorList>
    </citation>
    <scope>NUCLEOTIDE SEQUENCE</scope>
    <source>
        <strain evidence="12">AR01</strain>
    </source>
</reference>
<dbReference type="InterPro" id="IPR015856">
    <property type="entry name" value="ABC_transpr_CbiO/EcfA_su"/>
</dbReference>
<evidence type="ECO:0000256" key="4">
    <source>
        <dbReference type="ARBA" id="ARBA00022692"/>
    </source>
</evidence>
<dbReference type="InterPro" id="IPR027417">
    <property type="entry name" value="P-loop_NTPase"/>
</dbReference>
<feature type="compositionally biased region" description="Basic residues" evidence="9">
    <location>
        <begin position="298"/>
        <end position="308"/>
    </location>
</feature>
<dbReference type="GO" id="GO:0005524">
    <property type="term" value="F:ATP binding"/>
    <property type="evidence" value="ECO:0007669"/>
    <property type="project" value="UniProtKB-KW"/>
</dbReference>
<accession>A0A9X2KKV7</accession>
<keyword evidence="4 10" id="KW-0812">Transmembrane</keyword>
<feature type="region of interest" description="Disordered" evidence="9">
    <location>
        <begin position="298"/>
        <end position="600"/>
    </location>
</feature>
<sequence length="899" mass="93144">MSRAGEVHPAGAAVRAAGFGWLHPGREEPAFSGLDLEIPAGQRVLLLGPSGAGKSTLLHALAGVLSEDDGDELIGVVEIDGLPPREARGRVGLMQQDPEASIVMGRVLEDLAFGPENLGVDPALIHGRARDALAAVGLDLDDDRPTSALSGGQKQRLGLAGILAMRPGLLLLDEPTANLDPEGVEEVRDAVLAAAASSGSTLVVVEHRVQVWAEHVDRVIVLRPGGGISHDGAPREVLARAREELIAAGVWVPGHVPRPPADDAGATPGSPGAPGTPTAPELLAAEALCVTRDPAPRRWARARRRAVRRAAEPPSVTTRSAAASSAEAAVRRPPPVRRRAVVPLEPPRPHRGRPGGSGGRRGRARRDHGGQRGRQVDPGSDARRPDPARGGPGGRRRGAAARPRWRRHRVGPPGLAPGGAHHPDRDRLPGARAPVRAPHGAGRAGARTRPGRRCPGRGPRRGARPDRGVPPAAAAAGARGRGQPVHALRGREAAPLGRHGARRAPARAGAGRAHLRAGRAHLGRARGPAARADGRGDGRGLRDPRPRLHRGPRRAPVPPRIPAPRPGRAVPGQAGPGRRRAGPRRRLGPASRHRAARLPAGRREGRSVVMDVLDSAPGARSALGRVNAGTKILLVAVLTAAFLLSADWVTSATGLLLLMLLTAAAGMNPARLLARLWPILTAAVLGGWATALLADKAGPVVVDLGVTVLTTGSLEAGVAIALRSATLALASVLLLTTTDASEIGQALAQTFRLPARFVLAAVAALRLVGTMVTEWGTLASARRARALGGAAGRAAARADGPVRRRRAARLRADRPGAAPRGPALGDHGGARLRLRSPHLARPAALRSRGPPGGGPRPRGPGGGHRGVRAERPLPDDLRRLRAGGGRVELALRHGPSPPH</sequence>
<evidence type="ECO:0000256" key="9">
    <source>
        <dbReference type="SAM" id="MobiDB-lite"/>
    </source>
</evidence>
<keyword evidence="3" id="KW-0813">Transport</keyword>
<gene>
    <name evidence="12" type="ORF">NBM05_05340</name>
</gene>
<dbReference type="InterPro" id="IPR003439">
    <property type="entry name" value="ABC_transporter-like_ATP-bd"/>
</dbReference>
<comment type="caution">
    <text evidence="12">The sequence shown here is derived from an EMBL/GenBank/DDBJ whole genome shotgun (WGS) entry which is preliminary data.</text>
</comment>
<feature type="compositionally biased region" description="Basic residues" evidence="9">
    <location>
        <begin position="513"/>
        <end position="524"/>
    </location>
</feature>
<feature type="compositionally biased region" description="Basic residues" evidence="9">
    <location>
        <begin position="449"/>
        <end position="462"/>
    </location>
</feature>
<dbReference type="PROSITE" id="PS50893">
    <property type="entry name" value="ABC_TRANSPORTER_2"/>
    <property type="match status" value="1"/>
</dbReference>
<evidence type="ECO:0000313" key="12">
    <source>
        <dbReference type="EMBL" id="MCP3425456.1"/>
    </source>
</evidence>
<feature type="compositionally biased region" description="Low complexity" evidence="9">
    <location>
        <begin position="815"/>
        <end position="825"/>
    </location>
</feature>
<feature type="compositionally biased region" description="Low complexity" evidence="9">
    <location>
        <begin position="430"/>
        <end position="448"/>
    </location>
</feature>
<evidence type="ECO:0000256" key="2">
    <source>
        <dbReference type="ARBA" id="ARBA00005417"/>
    </source>
</evidence>
<comment type="similarity">
    <text evidence="2">Belongs to the ABC transporter superfamily.</text>
</comment>
<feature type="compositionally biased region" description="Basic and acidic residues" evidence="9">
    <location>
        <begin position="532"/>
        <end position="546"/>
    </location>
</feature>